<evidence type="ECO:0000313" key="2">
    <source>
        <dbReference type="Proteomes" id="UP000789860"/>
    </source>
</evidence>
<protein>
    <submittedName>
        <fullName evidence="1">1143_t:CDS:1</fullName>
    </submittedName>
</protein>
<accession>A0ACA9LBH6</accession>
<dbReference type="Proteomes" id="UP000789860">
    <property type="component" value="Unassembled WGS sequence"/>
</dbReference>
<sequence length="40" mass="4782">EKANTPLDLQIILQQSIEEPLYEQQLQNHIDYIIYVLQQV</sequence>
<dbReference type="EMBL" id="CAJVPM010005004">
    <property type="protein sequence ID" value="CAG8519379.1"/>
    <property type="molecule type" value="Genomic_DNA"/>
</dbReference>
<name>A0ACA9LBH6_9GLOM</name>
<organism evidence="1 2">
    <name type="scientific">Scutellospora calospora</name>
    <dbReference type="NCBI Taxonomy" id="85575"/>
    <lineage>
        <taxon>Eukaryota</taxon>
        <taxon>Fungi</taxon>
        <taxon>Fungi incertae sedis</taxon>
        <taxon>Mucoromycota</taxon>
        <taxon>Glomeromycotina</taxon>
        <taxon>Glomeromycetes</taxon>
        <taxon>Diversisporales</taxon>
        <taxon>Gigasporaceae</taxon>
        <taxon>Scutellospora</taxon>
    </lineage>
</organism>
<comment type="caution">
    <text evidence="1">The sequence shown here is derived from an EMBL/GenBank/DDBJ whole genome shotgun (WGS) entry which is preliminary data.</text>
</comment>
<gene>
    <name evidence="1" type="ORF">SCALOS_LOCUS4005</name>
</gene>
<reference evidence="1" key="1">
    <citation type="submission" date="2021-06" db="EMBL/GenBank/DDBJ databases">
        <authorList>
            <person name="Kallberg Y."/>
            <person name="Tangrot J."/>
            <person name="Rosling A."/>
        </authorList>
    </citation>
    <scope>NUCLEOTIDE SEQUENCE</scope>
    <source>
        <strain evidence="1">AU212A</strain>
    </source>
</reference>
<feature type="non-terminal residue" evidence="1">
    <location>
        <position position="1"/>
    </location>
</feature>
<evidence type="ECO:0000313" key="1">
    <source>
        <dbReference type="EMBL" id="CAG8519379.1"/>
    </source>
</evidence>
<proteinExistence type="predicted"/>
<keyword evidence="2" id="KW-1185">Reference proteome</keyword>